<feature type="domain" description="Pseudouridine synthase I TruA alpha/beta" evidence="5">
    <location>
        <begin position="289"/>
        <end position="403"/>
    </location>
</feature>
<accession>A0A6F9DQC2</accession>
<dbReference type="Gene3D" id="3.30.70.660">
    <property type="entry name" value="Pseudouridine synthase I, catalytic domain, C-terminal subdomain"/>
    <property type="match status" value="1"/>
</dbReference>
<evidence type="ECO:0000256" key="1">
    <source>
        <dbReference type="ARBA" id="ARBA00009375"/>
    </source>
</evidence>
<sequence length="544" mass="62484">MFKQIATSVKLVNLLNEVPVRVLCNDVTYNKGLFEKVRRKTNKYNYDVEFLQNCSHESLVGRVLTLQRLVDQYYGMFDSTNFDGRDKVRIAHPSHDELNRNRTNSFRKIAFRVVYLGWHYTAYAWNTESHQKSEPSANVIERVFLEALLRQQLIFRTDKYHQMDRCGRTDRDVSALSQVITVNLQSQVEKGFGVWRRLQYGDDADKIGGKIEDKNMVYFEDGFSNADTSLDAGEIPYVQLLNQALPLDIRVVAWAPVSRTFNARHHCKSRTYRYLFTRGSLDVDLMNEAAQQFVGVHDFRNFGKKTAEIAMKHAIREILAIEIEPLHKSPFDSSNDVCVATIKGKSFVHRQIRLMMSALRLIGLGVVPKSFISELLDVENCPRGVDLSSADPRRLSLVDSEYDDSDIQWRWDQRALTSTAVAMTHNMTDYSSKAALLQHMISELCGKITDDEGMDYVKYHLASSSYTMWNKLELKGEALTVDERNEKSKQRDLKRSFRRGRYDIAARLTEKEPLQNQNVENEDSCKNGNTHTLPGGEVSNNKSS</sequence>
<dbReference type="GO" id="GO:0003723">
    <property type="term" value="F:RNA binding"/>
    <property type="evidence" value="ECO:0007669"/>
    <property type="project" value="InterPro"/>
</dbReference>
<dbReference type="GO" id="GO:0005737">
    <property type="term" value="C:cytoplasm"/>
    <property type="evidence" value="ECO:0007669"/>
    <property type="project" value="TreeGrafter"/>
</dbReference>
<dbReference type="InterPro" id="IPR020095">
    <property type="entry name" value="PsdUridine_synth_TruA_C"/>
</dbReference>
<dbReference type="PANTHER" id="PTHR11142:SF5">
    <property type="entry name" value="TRNA PSEUDOURIDINE(38_39) SYNTHASE"/>
    <property type="match status" value="1"/>
</dbReference>
<organism evidence="6">
    <name type="scientific">Phallusia mammillata</name>
    <dbReference type="NCBI Taxonomy" id="59560"/>
    <lineage>
        <taxon>Eukaryota</taxon>
        <taxon>Metazoa</taxon>
        <taxon>Chordata</taxon>
        <taxon>Tunicata</taxon>
        <taxon>Ascidiacea</taxon>
        <taxon>Phlebobranchia</taxon>
        <taxon>Ascidiidae</taxon>
        <taxon>Phallusia</taxon>
    </lineage>
</organism>
<dbReference type="InterPro" id="IPR020094">
    <property type="entry name" value="TruA/RsuA/RluB/E/F_N"/>
</dbReference>
<name>A0A6F9DQC2_9ASCI</name>
<dbReference type="GO" id="GO:1990481">
    <property type="term" value="P:mRNA pseudouridine synthesis"/>
    <property type="evidence" value="ECO:0007669"/>
    <property type="project" value="TreeGrafter"/>
</dbReference>
<evidence type="ECO:0000256" key="2">
    <source>
        <dbReference type="ARBA" id="ARBA00022694"/>
    </source>
</evidence>
<gene>
    <name evidence="6" type="primary">Pus3-002</name>
</gene>
<keyword evidence="3" id="KW-0413">Isomerase</keyword>
<dbReference type="GO" id="GO:0005634">
    <property type="term" value="C:nucleus"/>
    <property type="evidence" value="ECO:0007669"/>
    <property type="project" value="TreeGrafter"/>
</dbReference>
<dbReference type="GO" id="GO:0031119">
    <property type="term" value="P:tRNA pseudouridine synthesis"/>
    <property type="evidence" value="ECO:0007669"/>
    <property type="project" value="TreeGrafter"/>
</dbReference>
<dbReference type="SUPFAM" id="SSF55120">
    <property type="entry name" value="Pseudouridine synthase"/>
    <property type="match status" value="1"/>
</dbReference>
<dbReference type="Gene3D" id="3.30.70.580">
    <property type="entry name" value="Pseudouridine synthase I, catalytic domain, N-terminal subdomain"/>
    <property type="match status" value="1"/>
</dbReference>
<evidence type="ECO:0000259" key="5">
    <source>
        <dbReference type="Pfam" id="PF01416"/>
    </source>
</evidence>
<proteinExistence type="evidence at transcript level"/>
<protein>
    <submittedName>
        <fullName evidence="6">tRNA pseudouridine(38/39) synthase</fullName>
    </submittedName>
</protein>
<dbReference type="PANTHER" id="PTHR11142">
    <property type="entry name" value="PSEUDOURIDYLATE SYNTHASE"/>
    <property type="match status" value="1"/>
</dbReference>
<dbReference type="Pfam" id="PF01416">
    <property type="entry name" value="PseudoU_synth_1"/>
    <property type="match status" value="1"/>
</dbReference>
<feature type="region of interest" description="Disordered" evidence="4">
    <location>
        <begin position="508"/>
        <end position="544"/>
    </location>
</feature>
<reference evidence="6" key="1">
    <citation type="submission" date="2020-04" db="EMBL/GenBank/DDBJ databases">
        <authorList>
            <person name="Neveu A P."/>
        </authorList>
    </citation>
    <scope>NUCLEOTIDE SEQUENCE</scope>
    <source>
        <tissue evidence="6">Whole embryo</tissue>
    </source>
</reference>
<evidence type="ECO:0000256" key="4">
    <source>
        <dbReference type="SAM" id="MobiDB-lite"/>
    </source>
</evidence>
<dbReference type="GO" id="GO:0009982">
    <property type="term" value="F:pseudouridine synthase activity"/>
    <property type="evidence" value="ECO:0007669"/>
    <property type="project" value="InterPro"/>
</dbReference>
<dbReference type="InterPro" id="IPR020097">
    <property type="entry name" value="PsdUridine_synth_TruA_a/b_dom"/>
</dbReference>
<dbReference type="InterPro" id="IPR020103">
    <property type="entry name" value="PsdUridine_synth_cat_dom_sf"/>
</dbReference>
<evidence type="ECO:0000256" key="3">
    <source>
        <dbReference type="ARBA" id="ARBA00023235"/>
    </source>
</evidence>
<dbReference type="EMBL" id="LR789457">
    <property type="protein sequence ID" value="CAB3265319.1"/>
    <property type="molecule type" value="mRNA"/>
</dbReference>
<keyword evidence="2" id="KW-0819">tRNA processing</keyword>
<dbReference type="AlphaFoldDB" id="A0A6F9DQC2"/>
<evidence type="ECO:0000313" key="6">
    <source>
        <dbReference type="EMBL" id="CAB3265319.1"/>
    </source>
</evidence>
<comment type="similarity">
    <text evidence="1">Belongs to the tRNA pseudouridine synthase TruA family.</text>
</comment>
<dbReference type="InterPro" id="IPR001406">
    <property type="entry name" value="PsdUridine_synth_TruA"/>
</dbReference>
<feature type="compositionally biased region" description="Polar residues" evidence="4">
    <location>
        <begin position="526"/>
        <end position="544"/>
    </location>
</feature>